<proteinExistence type="predicted"/>
<evidence type="ECO:0000256" key="1">
    <source>
        <dbReference type="ARBA" id="ARBA00022448"/>
    </source>
</evidence>
<dbReference type="GO" id="GO:0016020">
    <property type="term" value="C:membrane"/>
    <property type="evidence" value="ECO:0007669"/>
    <property type="project" value="InterPro"/>
</dbReference>
<protein>
    <submittedName>
        <fullName evidence="7">PTS fructose transporter subunit IIA</fullName>
    </submittedName>
</protein>
<evidence type="ECO:0000256" key="3">
    <source>
        <dbReference type="ARBA" id="ARBA00022597"/>
    </source>
</evidence>
<evidence type="ECO:0000256" key="5">
    <source>
        <dbReference type="ARBA" id="ARBA00022683"/>
    </source>
</evidence>
<keyword evidence="5" id="KW-0598">Phosphotransferase system</keyword>
<organism evidence="7 8">
    <name type="scientific">Lactiplantibacillus paraplantarum</name>
    <dbReference type="NCBI Taxonomy" id="60520"/>
    <lineage>
        <taxon>Bacteria</taxon>
        <taxon>Bacillati</taxon>
        <taxon>Bacillota</taxon>
        <taxon>Bacilli</taxon>
        <taxon>Lactobacillales</taxon>
        <taxon>Lactobacillaceae</taxon>
        <taxon>Lactiplantibacillus</taxon>
    </lineage>
</organism>
<keyword evidence="1" id="KW-0813">Transport</keyword>
<evidence type="ECO:0000313" key="8">
    <source>
        <dbReference type="Proteomes" id="UP000292648"/>
    </source>
</evidence>
<gene>
    <name evidence="7" type="ORF">EUZ87_15035</name>
</gene>
<keyword evidence="2" id="KW-0597">Phosphoprotein</keyword>
<keyword evidence="4" id="KW-0808">Transferase</keyword>
<dbReference type="Pfam" id="PF00359">
    <property type="entry name" value="PTS_EIIA_2"/>
    <property type="match status" value="1"/>
</dbReference>
<dbReference type="CDD" id="cd00211">
    <property type="entry name" value="PTS_IIA_fru"/>
    <property type="match status" value="1"/>
</dbReference>
<dbReference type="NCBIfam" id="TIGR00848">
    <property type="entry name" value="fruA"/>
    <property type="match status" value="1"/>
</dbReference>
<dbReference type="InterPro" id="IPR016152">
    <property type="entry name" value="PTrfase/Anion_transptr"/>
</dbReference>
<sequence length="153" mass="16454">MAETTVTLVIDSQTVLTHMTATNKDEALQELAATLSNAGYLSDTAGYIHDVYQREKEGSTGIGNYIAIPHGKSDSVSKIGVAIGILEHEIDWETIDDHGVKVIILFAVGSDTEGAKEHLKLLSLFARKLGRDAVIEALLTADSAKDVKEAFNN</sequence>
<dbReference type="SUPFAM" id="SSF55804">
    <property type="entry name" value="Phoshotransferase/anion transport protein"/>
    <property type="match status" value="1"/>
</dbReference>
<dbReference type="Proteomes" id="UP000292648">
    <property type="component" value="Unassembled WGS sequence"/>
</dbReference>
<evidence type="ECO:0000313" key="7">
    <source>
        <dbReference type="EMBL" id="TBX37692.1"/>
    </source>
</evidence>
<dbReference type="GO" id="GO:0008982">
    <property type="term" value="F:protein-N(PI)-phosphohistidine-sugar phosphotransferase activity"/>
    <property type="evidence" value="ECO:0007669"/>
    <property type="project" value="InterPro"/>
</dbReference>
<dbReference type="PROSITE" id="PS51094">
    <property type="entry name" value="PTS_EIIA_TYPE_2"/>
    <property type="match status" value="1"/>
</dbReference>
<reference evidence="7 8" key="1">
    <citation type="submission" date="2019-01" db="EMBL/GenBank/DDBJ databases">
        <title>Draft genome sequence of Lactobacillus paraplantarum OSY-TC318, a Producer of the novel lantibiotic Paraplantaracin TC318.</title>
        <authorList>
            <person name="Hussein W.E."/>
            <person name="Huang E."/>
            <person name="Yousef A.E."/>
        </authorList>
    </citation>
    <scope>NUCLEOTIDE SEQUENCE [LARGE SCALE GENOMIC DNA]</scope>
    <source>
        <strain evidence="7 8">OSY-TC318</strain>
    </source>
</reference>
<evidence type="ECO:0000256" key="4">
    <source>
        <dbReference type="ARBA" id="ARBA00022679"/>
    </source>
</evidence>
<dbReference type="AlphaFoldDB" id="A0A4Q9XY93"/>
<dbReference type="InterPro" id="IPR051541">
    <property type="entry name" value="PTS_SugarTrans_NitroReg"/>
</dbReference>
<evidence type="ECO:0000259" key="6">
    <source>
        <dbReference type="PROSITE" id="PS51094"/>
    </source>
</evidence>
<keyword evidence="3" id="KW-0762">Sugar transport</keyword>
<evidence type="ECO:0000256" key="2">
    <source>
        <dbReference type="ARBA" id="ARBA00022553"/>
    </source>
</evidence>
<dbReference type="PANTHER" id="PTHR47738">
    <property type="entry name" value="PTS SYSTEM FRUCTOSE-LIKE EIIA COMPONENT-RELATED"/>
    <property type="match status" value="1"/>
</dbReference>
<feature type="domain" description="PTS EIIA type-2" evidence="6">
    <location>
        <begin position="8"/>
        <end position="153"/>
    </location>
</feature>
<dbReference type="EMBL" id="SEHH01000136">
    <property type="protein sequence ID" value="TBX37692.1"/>
    <property type="molecule type" value="Genomic_DNA"/>
</dbReference>
<dbReference type="InterPro" id="IPR004715">
    <property type="entry name" value="PTS_IIA_fruc"/>
</dbReference>
<dbReference type="PANTHER" id="PTHR47738:SF2">
    <property type="entry name" value="PTS SYSTEM FRUCTOSE-LIKE EIIA COMPONENT"/>
    <property type="match status" value="1"/>
</dbReference>
<comment type="caution">
    <text evidence="7">The sequence shown here is derived from an EMBL/GenBank/DDBJ whole genome shotgun (WGS) entry which is preliminary data.</text>
</comment>
<dbReference type="PROSITE" id="PS00372">
    <property type="entry name" value="PTS_EIIA_TYPE_2_HIS"/>
    <property type="match status" value="1"/>
</dbReference>
<dbReference type="Gene3D" id="3.40.930.10">
    <property type="entry name" value="Mannitol-specific EII, Chain A"/>
    <property type="match status" value="1"/>
</dbReference>
<dbReference type="InterPro" id="IPR002178">
    <property type="entry name" value="PTS_EIIA_type-2_dom"/>
</dbReference>
<name>A0A4Q9XY93_9LACO</name>
<accession>A0A4Q9XY93</accession>
<dbReference type="GO" id="GO:0009401">
    <property type="term" value="P:phosphoenolpyruvate-dependent sugar phosphotransferase system"/>
    <property type="evidence" value="ECO:0007669"/>
    <property type="project" value="UniProtKB-KW"/>
</dbReference>